<gene>
    <name evidence="1" type="ORF">CC86DRAFT_57136</name>
</gene>
<evidence type="ECO:0000313" key="1">
    <source>
        <dbReference type="EMBL" id="KAF2824552.1"/>
    </source>
</evidence>
<sequence>MTLMLHPCVHPLLRPFWGLALCWRPPIGGRWGESFSLRVRVSADGLARPFCDNHVDAWLGNEDAEFIDCAVAGFSLRDVASLCTKIWCRNGA</sequence>
<proteinExistence type="predicted"/>
<keyword evidence="2" id="KW-1185">Reference proteome</keyword>
<dbReference type="Proteomes" id="UP000799424">
    <property type="component" value="Unassembled WGS sequence"/>
</dbReference>
<evidence type="ECO:0000313" key="2">
    <source>
        <dbReference type="Proteomes" id="UP000799424"/>
    </source>
</evidence>
<organism evidence="1 2">
    <name type="scientific">Ophiobolus disseminans</name>
    <dbReference type="NCBI Taxonomy" id="1469910"/>
    <lineage>
        <taxon>Eukaryota</taxon>
        <taxon>Fungi</taxon>
        <taxon>Dikarya</taxon>
        <taxon>Ascomycota</taxon>
        <taxon>Pezizomycotina</taxon>
        <taxon>Dothideomycetes</taxon>
        <taxon>Pleosporomycetidae</taxon>
        <taxon>Pleosporales</taxon>
        <taxon>Pleosporineae</taxon>
        <taxon>Phaeosphaeriaceae</taxon>
        <taxon>Ophiobolus</taxon>
    </lineage>
</organism>
<name>A0A6A6ZU21_9PLEO</name>
<accession>A0A6A6ZU21</accession>
<protein>
    <submittedName>
        <fullName evidence="1">Uncharacterized protein</fullName>
    </submittedName>
</protein>
<dbReference type="EMBL" id="MU006230">
    <property type="protein sequence ID" value="KAF2824552.1"/>
    <property type="molecule type" value="Genomic_DNA"/>
</dbReference>
<dbReference type="AlphaFoldDB" id="A0A6A6ZU21"/>
<reference evidence="1" key="1">
    <citation type="journal article" date="2020" name="Stud. Mycol.">
        <title>101 Dothideomycetes genomes: a test case for predicting lifestyles and emergence of pathogens.</title>
        <authorList>
            <person name="Haridas S."/>
            <person name="Albert R."/>
            <person name="Binder M."/>
            <person name="Bloem J."/>
            <person name="Labutti K."/>
            <person name="Salamov A."/>
            <person name="Andreopoulos B."/>
            <person name="Baker S."/>
            <person name="Barry K."/>
            <person name="Bills G."/>
            <person name="Bluhm B."/>
            <person name="Cannon C."/>
            <person name="Castanera R."/>
            <person name="Culley D."/>
            <person name="Daum C."/>
            <person name="Ezra D."/>
            <person name="Gonzalez J."/>
            <person name="Henrissat B."/>
            <person name="Kuo A."/>
            <person name="Liang C."/>
            <person name="Lipzen A."/>
            <person name="Lutzoni F."/>
            <person name="Magnuson J."/>
            <person name="Mondo S."/>
            <person name="Nolan M."/>
            <person name="Ohm R."/>
            <person name="Pangilinan J."/>
            <person name="Park H.-J."/>
            <person name="Ramirez L."/>
            <person name="Alfaro M."/>
            <person name="Sun H."/>
            <person name="Tritt A."/>
            <person name="Yoshinaga Y."/>
            <person name="Zwiers L.-H."/>
            <person name="Turgeon B."/>
            <person name="Goodwin S."/>
            <person name="Spatafora J."/>
            <person name="Crous P."/>
            <person name="Grigoriev I."/>
        </authorList>
    </citation>
    <scope>NUCLEOTIDE SEQUENCE</scope>
    <source>
        <strain evidence="1">CBS 113818</strain>
    </source>
</reference>